<dbReference type="STRING" id="314271.RB2654_14905"/>
<sequence length="182" mass="20490">MIRPGTRWNSPNRNCGDFREHKSSDRGKGARSDIRNQRWPGSRAEGRRSGRGQRRFRQLHRAIRLWQDHLSALYRGTGASDGRHADRQRHDPGRGAQIAGLWIRLSGGGTLPLAYHRGQRPPPARDHGLSQVGTRWPDRKGAGPRGPQGFRQEISVAAVRWYAATGQHRARAGLRCRHHADG</sequence>
<dbReference type="AlphaFoldDB" id="A3VH30"/>
<name>A3VH30_9RHOB</name>
<comment type="caution">
    <text evidence="2">The sequence shown here is derived from an EMBL/GenBank/DDBJ whole genome shotgun (WGS) entry which is preliminary data.</text>
</comment>
<feature type="region of interest" description="Disordered" evidence="1">
    <location>
        <begin position="117"/>
        <end position="149"/>
    </location>
</feature>
<organism evidence="2 3">
    <name type="scientific">Maritimibacter alkaliphilus HTCC2654</name>
    <dbReference type="NCBI Taxonomy" id="314271"/>
    <lineage>
        <taxon>Bacteria</taxon>
        <taxon>Pseudomonadati</taxon>
        <taxon>Pseudomonadota</taxon>
        <taxon>Alphaproteobacteria</taxon>
        <taxon>Rhodobacterales</taxon>
        <taxon>Roseobacteraceae</taxon>
        <taxon>Maritimibacter</taxon>
    </lineage>
</organism>
<evidence type="ECO:0000313" key="2">
    <source>
        <dbReference type="EMBL" id="EAQ12585.1"/>
    </source>
</evidence>
<feature type="region of interest" description="Disordered" evidence="1">
    <location>
        <begin position="1"/>
        <end position="56"/>
    </location>
</feature>
<gene>
    <name evidence="2" type="ORF">RB2654_14905</name>
</gene>
<keyword evidence="3" id="KW-1185">Reference proteome</keyword>
<proteinExistence type="predicted"/>
<accession>A3VH30</accession>
<dbReference type="EMBL" id="AAMT01000008">
    <property type="protein sequence ID" value="EAQ12585.1"/>
    <property type="molecule type" value="Genomic_DNA"/>
</dbReference>
<dbReference type="HOGENOM" id="CLU_1480361_0_0_5"/>
<reference evidence="2 3" key="1">
    <citation type="journal article" date="2010" name="J. Bacteriol.">
        <title>Genome sequences of Pelagibaca bermudensis HTCC2601T and Maritimibacter alkaliphilus HTCC2654T, the type strains of two marine Roseobacter genera.</title>
        <authorList>
            <person name="Thrash J.C."/>
            <person name="Cho J.C."/>
            <person name="Ferriera S."/>
            <person name="Johnson J."/>
            <person name="Vergin K.L."/>
            <person name="Giovannoni S.J."/>
        </authorList>
    </citation>
    <scope>NUCLEOTIDE SEQUENCE [LARGE SCALE GENOMIC DNA]</scope>
    <source>
        <strain evidence="2 3">HTCC2654</strain>
    </source>
</reference>
<dbReference type="Proteomes" id="UP000002931">
    <property type="component" value="Unassembled WGS sequence"/>
</dbReference>
<evidence type="ECO:0000313" key="3">
    <source>
        <dbReference type="Proteomes" id="UP000002931"/>
    </source>
</evidence>
<protein>
    <submittedName>
        <fullName evidence="2">Uncharacterized protein</fullName>
    </submittedName>
</protein>
<evidence type="ECO:0000256" key="1">
    <source>
        <dbReference type="SAM" id="MobiDB-lite"/>
    </source>
</evidence>
<feature type="compositionally biased region" description="Basic and acidic residues" evidence="1">
    <location>
        <begin position="16"/>
        <end position="36"/>
    </location>
</feature>